<proteinExistence type="predicted"/>
<feature type="DNA-binding region" description="H-T-H motif" evidence="4">
    <location>
        <begin position="32"/>
        <end position="51"/>
    </location>
</feature>
<dbReference type="SUPFAM" id="SSF46689">
    <property type="entry name" value="Homeodomain-like"/>
    <property type="match status" value="1"/>
</dbReference>
<dbReference type="Pfam" id="PF00440">
    <property type="entry name" value="TetR_N"/>
    <property type="match status" value="1"/>
</dbReference>
<dbReference type="SUPFAM" id="SSF48498">
    <property type="entry name" value="Tetracyclin repressor-like, C-terminal domain"/>
    <property type="match status" value="1"/>
</dbReference>
<dbReference type="RefSeq" id="WP_107866680.1">
    <property type="nucleotide sequence ID" value="NZ_QAON01000017.1"/>
</dbReference>
<dbReference type="Gene3D" id="1.10.10.60">
    <property type="entry name" value="Homeodomain-like"/>
    <property type="match status" value="1"/>
</dbReference>
<dbReference type="PRINTS" id="PR00455">
    <property type="entry name" value="HTHTETR"/>
</dbReference>
<dbReference type="Proteomes" id="UP000244223">
    <property type="component" value="Unassembled WGS sequence"/>
</dbReference>
<feature type="domain" description="HTH tetR-type" evidence="5">
    <location>
        <begin position="9"/>
        <end position="69"/>
    </location>
</feature>
<sequence>MRYPPEHKAAARAKLLAASAAVAKKEGFSHTGMDALTAAAGMTTGAFYSQFSSKQELLSAIVEQELTKTLALFSQKTPEQLLVALGRYLSLSHVEHPEAGCAIPSLGAEIARADLATKQCFEQHLCQLVYVITQTIGDEKRAWAIICQAIGGVVVARAMASSELQQTVLQAVQESGRQVLQLEPLSDV</sequence>
<evidence type="ECO:0000256" key="3">
    <source>
        <dbReference type="ARBA" id="ARBA00023163"/>
    </source>
</evidence>
<evidence type="ECO:0000313" key="6">
    <source>
        <dbReference type="EMBL" id="PTQ87684.1"/>
    </source>
</evidence>
<evidence type="ECO:0000313" key="7">
    <source>
        <dbReference type="Proteomes" id="UP000244223"/>
    </source>
</evidence>
<evidence type="ECO:0000256" key="1">
    <source>
        <dbReference type="ARBA" id="ARBA00023015"/>
    </source>
</evidence>
<keyword evidence="2 4" id="KW-0238">DNA-binding</keyword>
<evidence type="ECO:0000259" key="5">
    <source>
        <dbReference type="PROSITE" id="PS50977"/>
    </source>
</evidence>
<protein>
    <submittedName>
        <fullName evidence="6">TetR family transcriptional regulator</fullName>
    </submittedName>
</protein>
<name>A0A2T5IUW5_9GAMM</name>
<dbReference type="PANTHER" id="PTHR47506">
    <property type="entry name" value="TRANSCRIPTIONAL REGULATORY PROTEIN"/>
    <property type="match status" value="1"/>
</dbReference>
<keyword evidence="7" id="KW-1185">Reference proteome</keyword>
<comment type="caution">
    <text evidence="6">The sequence shown here is derived from an EMBL/GenBank/DDBJ whole genome shotgun (WGS) entry which is preliminary data.</text>
</comment>
<gene>
    <name evidence="6" type="ORF">C8N29_1178</name>
</gene>
<dbReference type="AlphaFoldDB" id="A0A2T5IUW5"/>
<dbReference type="EMBL" id="QAON01000017">
    <property type="protein sequence ID" value="PTQ87684.1"/>
    <property type="molecule type" value="Genomic_DNA"/>
</dbReference>
<dbReference type="PANTHER" id="PTHR47506:SF7">
    <property type="entry name" value="TRANSCRIPTIONAL REGULATORY PROTEIN"/>
    <property type="match status" value="1"/>
</dbReference>
<dbReference type="PROSITE" id="PS50977">
    <property type="entry name" value="HTH_TETR_2"/>
    <property type="match status" value="1"/>
</dbReference>
<accession>A0A2T5IUW5</accession>
<dbReference type="GO" id="GO:0003677">
    <property type="term" value="F:DNA binding"/>
    <property type="evidence" value="ECO:0007669"/>
    <property type="project" value="UniProtKB-UniRule"/>
</dbReference>
<dbReference type="OrthoDB" id="9798857at2"/>
<dbReference type="Gene3D" id="1.10.357.10">
    <property type="entry name" value="Tetracycline Repressor, domain 2"/>
    <property type="match status" value="1"/>
</dbReference>
<keyword evidence="1" id="KW-0805">Transcription regulation</keyword>
<dbReference type="InterPro" id="IPR009057">
    <property type="entry name" value="Homeodomain-like_sf"/>
</dbReference>
<keyword evidence="3" id="KW-0804">Transcription</keyword>
<dbReference type="InterPro" id="IPR001647">
    <property type="entry name" value="HTH_TetR"/>
</dbReference>
<evidence type="ECO:0000256" key="4">
    <source>
        <dbReference type="PROSITE-ProRule" id="PRU00335"/>
    </source>
</evidence>
<organism evidence="6 7">
    <name type="scientific">Agitococcus lubricus</name>
    <dbReference type="NCBI Taxonomy" id="1077255"/>
    <lineage>
        <taxon>Bacteria</taxon>
        <taxon>Pseudomonadati</taxon>
        <taxon>Pseudomonadota</taxon>
        <taxon>Gammaproteobacteria</taxon>
        <taxon>Moraxellales</taxon>
        <taxon>Moraxellaceae</taxon>
        <taxon>Agitococcus</taxon>
    </lineage>
</organism>
<reference evidence="6 7" key="1">
    <citation type="submission" date="2018-04" db="EMBL/GenBank/DDBJ databases">
        <title>Genomic Encyclopedia of Archaeal and Bacterial Type Strains, Phase II (KMG-II): from individual species to whole genera.</title>
        <authorList>
            <person name="Goeker M."/>
        </authorList>
    </citation>
    <scope>NUCLEOTIDE SEQUENCE [LARGE SCALE GENOMIC DNA]</scope>
    <source>
        <strain evidence="6 7">DSM 5822</strain>
    </source>
</reference>
<dbReference type="InterPro" id="IPR036271">
    <property type="entry name" value="Tet_transcr_reg_TetR-rel_C_sf"/>
</dbReference>
<evidence type="ECO:0000256" key="2">
    <source>
        <dbReference type="ARBA" id="ARBA00023125"/>
    </source>
</evidence>